<dbReference type="GO" id="GO:0003700">
    <property type="term" value="F:DNA-binding transcription factor activity"/>
    <property type="evidence" value="ECO:0007669"/>
    <property type="project" value="InterPro"/>
</dbReference>
<evidence type="ECO:0000313" key="6">
    <source>
        <dbReference type="Proteomes" id="UP000494365"/>
    </source>
</evidence>
<evidence type="ECO:0000259" key="4">
    <source>
        <dbReference type="PROSITE" id="PS50995"/>
    </source>
</evidence>
<proteinExistence type="predicted"/>
<dbReference type="Pfam" id="PF01047">
    <property type="entry name" value="MarR"/>
    <property type="match status" value="1"/>
</dbReference>
<dbReference type="EMBL" id="CADIKK010000083">
    <property type="protein sequence ID" value="CAB3809778.1"/>
    <property type="molecule type" value="Genomic_DNA"/>
</dbReference>
<organism evidence="5 6">
    <name type="scientific">Paraburkholderia ultramafica</name>
    <dbReference type="NCBI Taxonomy" id="1544867"/>
    <lineage>
        <taxon>Bacteria</taxon>
        <taxon>Pseudomonadati</taxon>
        <taxon>Pseudomonadota</taxon>
        <taxon>Betaproteobacteria</taxon>
        <taxon>Burkholderiales</taxon>
        <taxon>Burkholderiaceae</taxon>
        <taxon>Paraburkholderia</taxon>
    </lineage>
</organism>
<dbReference type="Gene3D" id="1.10.10.10">
    <property type="entry name" value="Winged helix-like DNA-binding domain superfamily/Winged helix DNA-binding domain"/>
    <property type="match status" value="1"/>
</dbReference>
<dbReference type="SMART" id="SM00347">
    <property type="entry name" value="HTH_MARR"/>
    <property type="match status" value="1"/>
</dbReference>
<dbReference type="GO" id="GO:0003677">
    <property type="term" value="F:DNA binding"/>
    <property type="evidence" value="ECO:0007669"/>
    <property type="project" value="UniProtKB-KW"/>
</dbReference>
<name>A0A6S7CIA4_9BURK</name>
<dbReference type="Proteomes" id="UP000494365">
    <property type="component" value="Unassembled WGS sequence"/>
</dbReference>
<dbReference type="PANTHER" id="PTHR42756">
    <property type="entry name" value="TRANSCRIPTIONAL REGULATOR, MARR"/>
    <property type="match status" value="1"/>
</dbReference>
<dbReference type="InterPro" id="IPR036390">
    <property type="entry name" value="WH_DNA-bd_sf"/>
</dbReference>
<gene>
    <name evidence="5" type="primary">slyA_7</name>
    <name evidence="5" type="ORF">LMG28614_07130</name>
</gene>
<feature type="domain" description="HTH marR-type" evidence="4">
    <location>
        <begin position="95"/>
        <end position="227"/>
    </location>
</feature>
<keyword evidence="3" id="KW-0804">Transcription</keyword>
<keyword evidence="6" id="KW-1185">Reference proteome</keyword>
<accession>A0A6S7CIA4</accession>
<dbReference type="InterPro" id="IPR000835">
    <property type="entry name" value="HTH_MarR-typ"/>
</dbReference>
<dbReference type="SUPFAM" id="SSF46785">
    <property type="entry name" value="Winged helix' DNA-binding domain"/>
    <property type="match status" value="1"/>
</dbReference>
<keyword evidence="1" id="KW-0805">Transcription regulation</keyword>
<dbReference type="PRINTS" id="PR00598">
    <property type="entry name" value="HTHMARR"/>
</dbReference>
<evidence type="ECO:0000313" key="5">
    <source>
        <dbReference type="EMBL" id="CAB3809778.1"/>
    </source>
</evidence>
<dbReference type="InterPro" id="IPR036388">
    <property type="entry name" value="WH-like_DNA-bd_sf"/>
</dbReference>
<reference evidence="5 6" key="1">
    <citation type="submission" date="2020-04" db="EMBL/GenBank/DDBJ databases">
        <authorList>
            <person name="De Canck E."/>
        </authorList>
    </citation>
    <scope>NUCLEOTIDE SEQUENCE [LARGE SCALE GENOMIC DNA]</scope>
    <source>
        <strain evidence="5 6">LMG 28614</strain>
    </source>
</reference>
<sequence>MVNRLHLRVMTACGLLDALIPFLEELWATGRIGQPSRTCSKLGANLNQLPKRPGLKRALQKREKPDVVVSDRSVRSLSFWRFRLRHYTKDNFNVTESVGFALIKARNLIVTEMDAALKDLDISGQQMGIMLMLKENLASTPFELSKMLGIDTGLMTRMLDKLETKGLLTRSRDERDRRVVNLSLTKAGMAVAEQIPEIAPDVLNARLKKFTKTEFDELRRLLRKFVND</sequence>
<dbReference type="AlphaFoldDB" id="A0A6S7CIA4"/>
<evidence type="ECO:0000256" key="2">
    <source>
        <dbReference type="ARBA" id="ARBA00023125"/>
    </source>
</evidence>
<protein>
    <submittedName>
        <fullName evidence="5">Transcriptional regulator SlyA</fullName>
    </submittedName>
</protein>
<dbReference type="PANTHER" id="PTHR42756:SF1">
    <property type="entry name" value="TRANSCRIPTIONAL REPRESSOR OF EMRAB OPERON"/>
    <property type="match status" value="1"/>
</dbReference>
<evidence type="ECO:0000256" key="1">
    <source>
        <dbReference type="ARBA" id="ARBA00023015"/>
    </source>
</evidence>
<dbReference type="PROSITE" id="PS50995">
    <property type="entry name" value="HTH_MARR_2"/>
    <property type="match status" value="1"/>
</dbReference>
<keyword evidence="2" id="KW-0238">DNA-binding</keyword>
<evidence type="ECO:0000256" key="3">
    <source>
        <dbReference type="ARBA" id="ARBA00023163"/>
    </source>
</evidence>